<dbReference type="PANTHER" id="PTHR11207:SF0">
    <property type="entry name" value="RIBONUCLEASE 3"/>
    <property type="match status" value="1"/>
</dbReference>
<keyword evidence="9" id="KW-0699">rRNA-binding</keyword>
<keyword evidence="9" id="KW-0963">Cytoplasm</keyword>
<dbReference type="GO" id="GO:0004525">
    <property type="term" value="F:ribonuclease III activity"/>
    <property type="evidence" value="ECO:0007669"/>
    <property type="project" value="UniProtKB-UniRule"/>
</dbReference>
<dbReference type="GO" id="GO:0046872">
    <property type="term" value="F:metal ion binding"/>
    <property type="evidence" value="ECO:0007669"/>
    <property type="project" value="UniProtKB-KW"/>
</dbReference>
<evidence type="ECO:0000256" key="3">
    <source>
        <dbReference type="ARBA" id="ARBA00022552"/>
    </source>
</evidence>
<dbReference type="CDD" id="cd10845">
    <property type="entry name" value="DSRM_RNAse_III_family"/>
    <property type="match status" value="1"/>
</dbReference>
<comment type="caution">
    <text evidence="12">The sequence shown here is derived from an EMBL/GenBank/DDBJ whole genome shotgun (WGS) entry which is preliminary data.</text>
</comment>
<dbReference type="Proteomes" id="UP000242219">
    <property type="component" value="Unassembled WGS sequence"/>
</dbReference>
<evidence type="ECO:0000313" key="12">
    <source>
        <dbReference type="EMBL" id="OQD45917.1"/>
    </source>
</evidence>
<dbReference type="Pfam" id="PF14622">
    <property type="entry name" value="Ribonucleas_3_3"/>
    <property type="match status" value="1"/>
</dbReference>
<feature type="binding site" evidence="9">
    <location>
        <position position="127"/>
    </location>
    <ligand>
        <name>Mg(2+)</name>
        <dbReference type="ChEBI" id="CHEBI:18420"/>
    </ligand>
</feature>
<reference evidence="12 13" key="1">
    <citation type="journal article" date="2016" name="Genome Announc.">
        <title>Draft Genome Sequence of the Anaerobic Ammonium-Oxidizing Bacterium 'Candidatus Brocadia sp. 40'.</title>
        <authorList>
            <person name="Ali M."/>
            <person name="Haroon M.F."/>
            <person name="Narita Y."/>
            <person name="Zhang L."/>
            <person name="Rangel Shaw D."/>
            <person name="Okabe S."/>
            <person name="Saikaly P.E."/>
        </authorList>
    </citation>
    <scope>NUCLEOTIDE SEQUENCE [LARGE SCALE GENOMIC DNA]</scope>
    <source>
        <strain evidence="12 13">40</strain>
    </source>
</reference>
<feature type="domain" description="RNase III" evidence="11">
    <location>
        <begin position="14"/>
        <end position="138"/>
    </location>
</feature>
<dbReference type="SMART" id="SM00358">
    <property type="entry name" value="DSRM"/>
    <property type="match status" value="1"/>
</dbReference>
<sequence>MILQTNSHINPEKLSECQFIIGYFFNNTEVLEKALTHTSCKLENNFSNERLEFLGDAVLGMIISDYLYKTLPQHSEGELTKIKSVVVSQTTLAKVSLEAQLKNFLNVGRGLHDRNFLPKSLLANVFEAVIAAIYLDGGLEPAYNFTMKYLKKEVDIVCKNQHEKNYKSILQQHSQKEHGVTPVYRVLQQVGPDHGKLFEVSVLIKGNEYGRGWGKNKKEAEQFAAKETLKMIIPDMAYEIHEINNKACN</sequence>
<evidence type="ECO:0000313" key="13">
    <source>
        <dbReference type="Proteomes" id="UP000242219"/>
    </source>
</evidence>
<keyword evidence="4 9" id="KW-0507">mRNA processing</keyword>
<evidence type="ECO:0000256" key="2">
    <source>
        <dbReference type="ARBA" id="ARBA00010183"/>
    </source>
</evidence>
<dbReference type="AlphaFoldDB" id="A0A1V6M0M5"/>
<comment type="subunit">
    <text evidence="9">Homodimer.</text>
</comment>
<dbReference type="Gene3D" id="3.30.160.20">
    <property type="match status" value="1"/>
</dbReference>
<accession>A0A1V6M0M5</accession>
<dbReference type="PROSITE" id="PS50137">
    <property type="entry name" value="DS_RBD"/>
    <property type="match status" value="1"/>
</dbReference>
<dbReference type="GO" id="GO:0006364">
    <property type="term" value="P:rRNA processing"/>
    <property type="evidence" value="ECO:0007669"/>
    <property type="project" value="UniProtKB-UniRule"/>
</dbReference>
<dbReference type="PROSITE" id="PS00517">
    <property type="entry name" value="RNASE_3_1"/>
    <property type="match status" value="1"/>
</dbReference>
<comment type="catalytic activity">
    <reaction evidence="1 9">
        <text>Endonucleolytic cleavage to 5'-phosphomonoester.</text>
        <dbReference type="EC" id="3.1.26.3"/>
    </reaction>
</comment>
<keyword evidence="8 9" id="KW-0694">RNA-binding</keyword>
<dbReference type="GO" id="GO:0008033">
    <property type="term" value="P:tRNA processing"/>
    <property type="evidence" value="ECO:0007669"/>
    <property type="project" value="UniProtKB-KW"/>
</dbReference>
<evidence type="ECO:0000256" key="8">
    <source>
        <dbReference type="ARBA" id="ARBA00022884"/>
    </source>
</evidence>
<dbReference type="GO" id="GO:0019843">
    <property type="term" value="F:rRNA binding"/>
    <property type="evidence" value="ECO:0007669"/>
    <property type="project" value="UniProtKB-KW"/>
</dbReference>
<gene>
    <name evidence="9" type="primary">rnc</name>
    <name evidence="12" type="ORF">BIY37_05905</name>
</gene>
<evidence type="ECO:0000256" key="6">
    <source>
        <dbReference type="ARBA" id="ARBA00022759"/>
    </source>
</evidence>
<keyword evidence="9" id="KW-0819">tRNA processing</keyword>
<dbReference type="InterPro" id="IPR036389">
    <property type="entry name" value="RNase_III_sf"/>
</dbReference>
<dbReference type="Pfam" id="PF00035">
    <property type="entry name" value="dsrm"/>
    <property type="match status" value="1"/>
</dbReference>
<feature type="domain" description="DRBM" evidence="10">
    <location>
        <begin position="165"/>
        <end position="234"/>
    </location>
</feature>
<feature type="active site" evidence="9">
    <location>
        <position position="56"/>
    </location>
</feature>
<dbReference type="InterPro" id="IPR014720">
    <property type="entry name" value="dsRBD_dom"/>
</dbReference>
<dbReference type="GO" id="GO:0005737">
    <property type="term" value="C:cytoplasm"/>
    <property type="evidence" value="ECO:0007669"/>
    <property type="project" value="UniProtKB-SubCell"/>
</dbReference>
<comment type="subcellular location">
    <subcellularLocation>
        <location evidence="9">Cytoplasm</location>
    </subcellularLocation>
</comment>
<dbReference type="GO" id="GO:0006397">
    <property type="term" value="P:mRNA processing"/>
    <property type="evidence" value="ECO:0007669"/>
    <property type="project" value="UniProtKB-UniRule"/>
</dbReference>
<comment type="similarity">
    <text evidence="2">Belongs to the ribonuclease III family.</text>
</comment>
<dbReference type="SUPFAM" id="SSF54768">
    <property type="entry name" value="dsRNA-binding domain-like"/>
    <property type="match status" value="1"/>
</dbReference>
<comment type="cofactor">
    <cofactor evidence="9">
        <name>Mg(2+)</name>
        <dbReference type="ChEBI" id="CHEBI:18420"/>
    </cofactor>
</comment>
<dbReference type="GO" id="GO:0010468">
    <property type="term" value="P:regulation of gene expression"/>
    <property type="evidence" value="ECO:0007669"/>
    <property type="project" value="TreeGrafter"/>
</dbReference>
<evidence type="ECO:0000256" key="1">
    <source>
        <dbReference type="ARBA" id="ARBA00000109"/>
    </source>
</evidence>
<keyword evidence="9" id="KW-0479">Metal-binding</keyword>
<dbReference type="GO" id="GO:0003725">
    <property type="term" value="F:double-stranded RNA binding"/>
    <property type="evidence" value="ECO:0007669"/>
    <property type="project" value="TreeGrafter"/>
</dbReference>
<keyword evidence="7 9" id="KW-0378">Hydrolase</keyword>
<proteinExistence type="inferred from homology"/>
<evidence type="ECO:0000259" key="10">
    <source>
        <dbReference type="PROSITE" id="PS50137"/>
    </source>
</evidence>
<organism evidence="12 13">
    <name type="scientific">Candidatus Brocadia sapporoensis</name>
    <dbReference type="NCBI Taxonomy" id="392547"/>
    <lineage>
        <taxon>Bacteria</taxon>
        <taxon>Pseudomonadati</taxon>
        <taxon>Planctomycetota</taxon>
        <taxon>Candidatus Brocadiia</taxon>
        <taxon>Candidatus Brocadiales</taxon>
        <taxon>Candidatus Brocadiaceae</taxon>
        <taxon>Candidatus Brocadia</taxon>
    </lineage>
</organism>
<evidence type="ECO:0000256" key="9">
    <source>
        <dbReference type="HAMAP-Rule" id="MF_00104"/>
    </source>
</evidence>
<dbReference type="Gene3D" id="1.10.1520.10">
    <property type="entry name" value="Ribonuclease III domain"/>
    <property type="match status" value="1"/>
</dbReference>
<dbReference type="InterPro" id="IPR011907">
    <property type="entry name" value="RNase_III"/>
</dbReference>
<dbReference type="PROSITE" id="PS50142">
    <property type="entry name" value="RNASE_3_2"/>
    <property type="match status" value="1"/>
</dbReference>
<comment type="function">
    <text evidence="9">Digests double-stranded RNA. Involved in the processing of primary rRNA transcript to yield the immediate precursors to the large and small rRNAs (23S and 16S). Processes some mRNAs, and tRNAs when they are encoded in the rRNA operon. Processes pre-crRNA and tracrRNA of type II CRISPR loci if present in the organism.</text>
</comment>
<dbReference type="FunFam" id="1.10.1520.10:FF:000001">
    <property type="entry name" value="Ribonuclease 3"/>
    <property type="match status" value="1"/>
</dbReference>
<feature type="active site" evidence="9">
    <location>
        <position position="127"/>
    </location>
</feature>
<dbReference type="CDD" id="cd00593">
    <property type="entry name" value="RIBOc"/>
    <property type="match status" value="1"/>
</dbReference>
<keyword evidence="3 9" id="KW-0698">rRNA processing</keyword>
<feature type="binding site" evidence="9">
    <location>
        <position position="52"/>
    </location>
    <ligand>
        <name>Mg(2+)</name>
        <dbReference type="ChEBI" id="CHEBI:18420"/>
    </ligand>
</feature>
<evidence type="ECO:0000256" key="7">
    <source>
        <dbReference type="ARBA" id="ARBA00022801"/>
    </source>
</evidence>
<dbReference type="RefSeq" id="WP_070066901.1">
    <property type="nucleotide sequence ID" value="NZ_MJUW02000069.1"/>
</dbReference>
<dbReference type="InterPro" id="IPR000999">
    <property type="entry name" value="RNase_III_dom"/>
</dbReference>
<keyword evidence="9" id="KW-0460">Magnesium</keyword>
<evidence type="ECO:0000256" key="4">
    <source>
        <dbReference type="ARBA" id="ARBA00022664"/>
    </source>
</evidence>
<protein>
    <recommendedName>
        <fullName evidence="9">Ribonuclease 3</fullName>
        <ecNumber evidence="9">3.1.26.3</ecNumber>
    </recommendedName>
    <alternativeName>
        <fullName evidence="9">Ribonuclease III</fullName>
        <shortName evidence="9">RNase III</shortName>
    </alternativeName>
</protein>
<evidence type="ECO:0000256" key="5">
    <source>
        <dbReference type="ARBA" id="ARBA00022722"/>
    </source>
</evidence>
<evidence type="ECO:0000259" key="11">
    <source>
        <dbReference type="PROSITE" id="PS50142"/>
    </source>
</evidence>
<dbReference type="SUPFAM" id="SSF69065">
    <property type="entry name" value="RNase III domain-like"/>
    <property type="match status" value="1"/>
</dbReference>
<keyword evidence="13" id="KW-1185">Reference proteome</keyword>
<keyword evidence="5 9" id="KW-0540">Nuclease</keyword>
<dbReference type="NCBIfam" id="TIGR02191">
    <property type="entry name" value="RNaseIII"/>
    <property type="match status" value="1"/>
</dbReference>
<dbReference type="SMART" id="SM00535">
    <property type="entry name" value="RIBOc"/>
    <property type="match status" value="1"/>
</dbReference>
<feature type="binding site" evidence="9">
    <location>
        <position position="124"/>
    </location>
    <ligand>
        <name>Mg(2+)</name>
        <dbReference type="ChEBI" id="CHEBI:18420"/>
    </ligand>
</feature>
<dbReference type="HAMAP" id="MF_00104">
    <property type="entry name" value="RNase_III"/>
    <property type="match status" value="1"/>
</dbReference>
<dbReference type="PANTHER" id="PTHR11207">
    <property type="entry name" value="RIBONUCLEASE III"/>
    <property type="match status" value="1"/>
</dbReference>
<keyword evidence="6 9" id="KW-0255">Endonuclease</keyword>
<dbReference type="EMBL" id="MJUW02000069">
    <property type="protein sequence ID" value="OQD45917.1"/>
    <property type="molecule type" value="Genomic_DNA"/>
</dbReference>
<dbReference type="EC" id="3.1.26.3" evidence="9"/>
<name>A0A1V6M0M5_9BACT</name>